<name>A0A1M6JW35_9FIRM</name>
<evidence type="ECO:0008006" key="3">
    <source>
        <dbReference type="Google" id="ProtNLM"/>
    </source>
</evidence>
<sequence>MERNVDFKEISDGKLYGSNDMVKADCNGCKGCSACCRGMGHSIVLDPLDVHRLSAHLQQSFEELLAEHIELNVVDGVILPNLKMSGPTESCSFLDEEGRCRIHAIRPGICRLFPLGRFYENEGFRYFLQVHECPMPNKTKVKVKKWIDTPELKRNETFVNEWHYFLKELQKKLKESEEESVAKNVSMYILQNFYMNPFERGEDFYEQFEARLQGAGMMMRQIH</sequence>
<dbReference type="STRING" id="1121950.SAMN02745243_00748"/>
<evidence type="ECO:0000313" key="1">
    <source>
        <dbReference type="EMBL" id="SHJ50882.1"/>
    </source>
</evidence>
<dbReference type="EMBL" id="FQZY01000010">
    <property type="protein sequence ID" value="SHJ50882.1"/>
    <property type="molecule type" value="Genomic_DNA"/>
</dbReference>
<dbReference type="PANTHER" id="PTHR35866">
    <property type="entry name" value="PUTATIVE-RELATED"/>
    <property type="match status" value="1"/>
</dbReference>
<organism evidence="1 2">
    <name type="scientific">Hespellia stercorisuis DSM 15480</name>
    <dbReference type="NCBI Taxonomy" id="1121950"/>
    <lineage>
        <taxon>Bacteria</taxon>
        <taxon>Bacillati</taxon>
        <taxon>Bacillota</taxon>
        <taxon>Clostridia</taxon>
        <taxon>Lachnospirales</taxon>
        <taxon>Lachnospiraceae</taxon>
        <taxon>Hespellia</taxon>
    </lineage>
</organism>
<proteinExistence type="predicted"/>
<accession>A0A1M6JW35</accession>
<keyword evidence="2" id="KW-1185">Reference proteome</keyword>
<dbReference type="Proteomes" id="UP000184301">
    <property type="component" value="Unassembled WGS sequence"/>
</dbReference>
<gene>
    <name evidence="1" type="ORF">SAMN02745243_00748</name>
</gene>
<dbReference type="PANTHER" id="PTHR35866:SF1">
    <property type="entry name" value="YKGJ FAMILY CYSTEINE CLUSTER PROTEIN"/>
    <property type="match status" value="1"/>
</dbReference>
<dbReference type="OrthoDB" id="9810361at2"/>
<dbReference type="AlphaFoldDB" id="A0A1M6JW35"/>
<evidence type="ECO:0000313" key="2">
    <source>
        <dbReference type="Proteomes" id="UP000184301"/>
    </source>
</evidence>
<dbReference type="InterPro" id="IPR005358">
    <property type="entry name" value="Puta_zinc/iron-chelating_dom"/>
</dbReference>
<dbReference type="RefSeq" id="WP_073105317.1">
    <property type="nucleotide sequence ID" value="NZ_FQZY01000010.1"/>
</dbReference>
<reference evidence="1 2" key="1">
    <citation type="submission" date="2016-11" db="EMBL/GenBank/DDBJ databases">
        <authorList>
            <person name="Jaros S."/>
            <person name="Januszkiewicz K."/>
            <person name="Wedrychowicz H."/>
        </authorList>
    </citation>
    <scope>NUCLEOTIDE SEQUENCE [LARGE SCALE GENOMIC DNA]</scope>
    <source>
        <strain evidence="1 2">DSM 15480</strain>
    </source>
</reference>
<dbReference type="Pfam" id="PF03692">
    <property type="entry name" value="CxxCxxCC"/>
    <property type="match status" value="1"/>
</dbReference>
<protein>
    <recommendedName>
        <fullName evidence="3">YkgJ family cysteine cluster protein</fullName>
    </recommendedName>
</protein>